<name>A0A919RGE8_9ACTN</name>
<dbReference type="RefSeq" id="WP_380659853.1">
    <property type="nucleotide sequence ID" value="NZ_JBHLZQ010000071.1"/>
</dbReference>
<sequence>MDLRVPMDTTRQRLAAQAPVPLLTAIAAAQNLSAGGDQAAKEAGT</sequence>
<evidence type="ECO:0000313" key="1">
    <source>
        <dbReference type="EMBL" id="GII91919.1"/>
    </source>
</evidence>
<accession>A0A919RGE8</accession>
<dbReference type="Proteomes" id="UP000606172">
    <property type="component" value="Unassembled WGS sequence"/>
</dbReference>
<protein>
    <submittedName>
        <fullName evidence="1">Uncharacterized protein</fullName>
    </submittedName>
</protein>
<dbReference type="AlphaFoldDB" id="A0A919RGE8"/>
<gene>
    <name evidence="1" type="ORF">Ssi02_21500</name>
</gene>
<keyword evidence="2" id="KW-1185">Reference proteome</keyword>
<dbReference type="EMBL" id="BOOW01000012">
    <property type="protein sequence ID" value="GII91919.1"/>
    <property type="molecule type" value="Genomic_DNA"/>
</dbReference>
<proteinExistence type="predicted"/>
<organism evidence="1 2">
    <name type="scientific">Sinosporangium siamense</name>
    <dbReference type="NCBI Taxonomy" id="1367973"/>
    <lineage>
        <taxon>Bacteria</taxon>
        <taxon>Bacillati</taxon>
        <taxon>Actinomycetota</taxon>
        <taxon>Actinomycetes</taxon>
        <taxon>Streptosporangiales</taxon>
        <taxon>Streptosporangiaceae</taxon>
        <taxon>Sinosporangium</taxon>
    </lineage>
</organism>
<evidence type="ECO:0000313" key="2">
    <source>
        <dbReference type="Proteomes" id="UP000606172"/>
    </source>
</evidence>
<comment type="caution">
    <text evidence="1">The sequence shown here is derived from an EMBL/GenBank/DDBJ whole genome shotgun (WGS) entry which is preliminary data.</text>
</comment>
<reference evidence="1" key="1">
    <citation type="submission" date="2021-01" db="EMBL/GenBank/DDBJ databases">
        <title>Whole genome shotgun sequence of Sinosporangium siamense NBRC 109515.</title>
        <authorList>
            <person name="Komaki H."/>
            <person name="Tamura T."/>
        </authorList>
    </citation>
    <scope>NUCLEOTIDE SEQUENCE</scope>
    <source>
        <strain evidence="1">NBRC 109515</strain>
    </source>
</reference>